<dbReference type="RefSeq" id="WP_209374734.1">
    <property type="nucleotide sequence ID" value="NZ_JAGIZA010000008.1"/>
</dbReference>
<dbReference type="EMBL" id="JAGIZA010000008">
    <property type="protein sequence ID" value="MBP0493986.1"/>
    <property type="molecule type" value="Genomic_DNA"/>
</dbReference>
<keyword evidence="3" id="KW-1185">Reference proteome</keyword>
<organism evidence="2 3">
    <name type="scientific">Roseomonas indoligenes</name>
    <dbReference type="NCBI Taxonomy" id="2820811"/>
    <lineage>
        <taxon>Bacteria</taxon>
        <taxon>Pseudomonadati</taxon>
        <taxon>Pseudomonadota</taxon>
        <taxon>Alphaproteobacteria</taxon>
        <taxon>Acetobacterales</taxon>
        <taxon>Roseomonadaceae</taxon>
        <taxon>Roseomonas</taxon>
    </lineage>
</organism>
<accession>A0A940MXM3</accession>
<feature type="region of interest" description="Disordered" evidence="1">
    <location>
        <begin position="61"/>
        <end position="91"/>
    </location>
</feature>
<protein>
    <submittedName>
        <fullName evidence="2">Uncharacterized protein</fullName>
    </submittedName>
</protein>
<comment type="caution">
    <text evidence="2">The sequence shown here is derived from an EMBL/GenBank/DDBJ whole genome shotgun (WGS) entry which is preliminary data.</text>
</comment>
<evidence type="ECO:0000256" key="1">
    <source>
        <dbReference type="SAM" id="MobiDB-lite"/>
    </source>
</evidence>
<proteinExistence type="predicted"/>
<evidence type="ECO:0000313" key="3">
    <source>
        <dbReference type="Proteomes" id="UP000677537"/>
    </source>
</evidence>
<sequence>MSPFTLIPETVGSPQPQPAPSARAAVELRDWLLGSFPQVGIWRDGIPVTEAELAHLAAMERQGPEQHGTAVTADAPLLPPPAPPLRVVTRR</sequence>
<evidence type="ECO:0000313" key="2">
    <source>
        <dbReference type="EMBL" id="MBP0493986.1"/>
    </source>
</evidence>
<name>A0A940MXM3_9PROT</name>
<reference evidence="2" key="1">
    <citation type="submission" date="2021-03" db="EMBL/GenBank/DDBJ databases">
        <authorList>
            <person name="So Y."/>
        </authorList>
    </citation>
    <scope>NUCLEOTIDE SEQUENCE</scope>
    <source>
        <strain evidence="2">SG15</strain>
    </source>
</reference>
<feature type="region of interest" description="Disordered" evidence="1">
    <location>
        <begin position="1"/>
        <end position="22"/>
    </location>
</feature>
<dbReference type="Proteomes" id="UP000677537">
    <property type="component" value="Unassembled WGS sequence"/>
</dbReference>
<gene>
    <name evidence="2" type="ORF">J5Y10_14470</name>
</gene>
<dbReference type="AlphaFoldDB" id="A0A940MXM3"/>